<reference evidence="2" key="1">
    <citation type="journal article" date="2013" name="Science">
        <title>The Amborella genome and the evolution of flowering plants.</title>
        <authorList>
            <consortium name="Amborella Genome Project"/>
        </authorList>
    </citation>
    <scope>NUCLEOTIDE SEQUENCE [LARGE SCALE GENOMIC DNA]</scope>
</reference>
<accession>W1P8U9</accession>
<organism evidence="1 2">
    <name type="scientific">Amborella trichopoda</name>
    <dbReference type="NCBI Taxonomy" id="13333"/>
    <lineage>
        <taxon>Eukaryota</taxon>
        <taxon>Viridiplantae</taxon>
        <taxon>Streptophyta</taxon>
        <taxon>Embryophyta</taxon>
        <taxon>Tracheophyta</taxon>
        <taxon>Spermatophyta</taxon>
        <taxon>Magnoliopsida</taxon>
        <taxon>Amborellales</taxon>
        <taxon>Amborellaceae</taxon>
        <taxon>Amborella</taxon>
    </lineage>
</organism>
<dbReference type="HOGENOM" id="CLU_2029814_0_0_1"/>
<proteinExistence type="predicted"/>
<name>W1P8U9_AMBTC</name>
<protein>
    <submittedName>
        <fullName evidence="1">Uncharacterized protein</fullName>
    </submittedName>
</protein>
<dbReference type="AlphaFoldDB" id="W1P8U9"/>
<sequence length="122" mass="13258">MVGKVVVKAVGIGEVMVKAAGKSGHCRTYNPPCSLPNPIIIFEDRSCKIHGRFNSCSLGEISTVVVDVHLIVATCCYLDVLENHRVTSNFGQCDYHSHSECSFFLAVAVVLKKVEGQNCLCD</sequence>
<gene>
    <name evidence="1" type="ORF">AMTR_s00077p00018280</name>
</gene>
<keyword evidence="2" id="KW-1185">Reference proteome</keyword>
<evidence type="ECO:0000313" key="2">
    <source>
        <dbReference type="Proteomes" id="UP000017836"/>
    </source>
</evidence>
<dbReference type="EMBL" id="KI394293">
    <property type="protein sequence ID" value="ERN04099.1"/>
    <property type="molecule type" value="Genomic_DNA"/>
</dbReference>
<dbReference type="Gramene" id="ERN04099">
    <property type="protein sequence ID" value="ERN04099"/>
    <property type="gene ID" value="AMTR_s00077p00018280"/>
</dbReference>
<evidence type="ECO:0000313" key="1">
    <source>
        <dbReference type="EMBL" id="ERN04099.1"/>
    </source>
</evidence>
<dbReference type="Proteomes" id="UP000017836">
    <property type="component" value="Unassembled WGS sequence"/>
</dbReference>